<organism evidence="2 3">
    <name type="scientific">Brachyspira hyodysenteriae (strain ATCC 49526 / WA1)</name>
    <dbReference type="NCBI Taxonomy" id="565034"/>
    <lineage>
        <taxon>Bacteria</taxon>
        <taxon>Pseudomonadati</taxon>
        <taxon>Spirochaetota</taxon>
        <taxon>Spirochaetia</taxon>
        <taxon>Brachyspirales</taxon>
        <taxon>Brachyspiraceae</taxon>
        <taxon>Brachyspira</taxon>
    </lineage>
</organism>
<dbReference type="InterPro" id="IPR036063">
    <property type="entry name" value="Smr_dom_sf"/>
</dbReference>
<dbReference type="SUPFAM" id="SSF160443">
    <property type="entry name" value="SMR domain-like"/>
    <property type="match status" value="1"/>
</dbReference>
<dbReference type="GeneID" id="63963133"/>
<evidence type="ECO:0000313" key="2">
    <source>
        <dbReference type="EMBL" id="ACN84440.1"/>
    </source>
</evidence>
<dbReference type="Proteomes" id="UP000001803">
    <property type="component" value="Chromosome"/>
</dbReference>
<evidence type="ECO:0000313" key="3">
    <source>
        <dbReference type="Proteomes" id="UP000001803"/>
    </source>
</evidence>
<dbReference type="EMBL" id="CP001357">
    <property type="protein sequence ID" value="ACN84440.1"/>
    <property type="molecule type" value="Genomic_DNA"/>
</dbReference>
<feature type="domain" description="Smr" evidence="1">
    <location>
        <begin position="33"/>
        <end position="117"/>
    </location>
</feature>
<keyword evidence="3" id="KW-1185">Reference proteome</keyword>
<dbReference type="PROSITE" id="PS50828">
    <property type="entry name" value="SMR"/>
    <property type="match status" value="1"/>
</dbReference>
<evidence type="ECO:0000259" key="1">
    <source>
        <dbReference type="PROSITE" id="PS50828"/>
    </source>
</evidence>
<accession>A0A3B6VB86</accession>
<dbReference type="STRING" id="565034.BHWA1_01980"/>
<reference evidence="2 3" key="1">
    <citation type="journal article" date="2009" name="PLoS ONE">
        <title>Genome sequence of the pathogenic intestinal spirochete Brachyspira hyodysenteriae reveals adaptations to its lifestyle in the porcine large intestine.</title>
        <authorList>
            <person name="Bellgard M.I."/>
            <person name="Wanchanthuek P."/>
            <person name="La T."/>
            <person name="Ryan K."/>
            <person name="Moolhuijzen P."/>
            <person name="Albertyn Z."/>
            <person name="Shaban B."/>
            <person name="Motro Y."/>
            <person name="Dunn D.S."/>
            <person name="Schibeci D."/>
            <person name="Hunter A."/>
            <person name="Barrero R."/>
            <person name="Phillips N.D."/>
            <person name="Hampson D.J."/>
        </authorList>
    </citation>
    <scope>NUCLEOTIDE SEQUENCE [LARGE SCALE GENOMIC DNA]</scope>
    <source>
        <strain evidence="3">ATCC 49526 / WA1</strain>
    </source>
</reference>
<dbReference type="InterPro" id="IPR002625">
    <property type="entry name" value="Smr_dom"/>
</dbReference>
<protein>
    <submittedName>
        <fullName evidence="2">SMR, Small MutS-related domain protein</fullName>
    </submittedName>
</protein>
<proteinExistence type="predicted"/>
<dbReference type="AlphaFoldDB" id="A0A3B6VB86"/>
<sequence length="118" mass="14314">MSKIKNYHYKGNENYDDSSIIYKKFFRDGYYVIDLHYLKKEKAIKALEDTIFNDYFLKKISCPLEIVYGRGNNSIDGYCRLKNYIIEKLDDLKREKFIKLWEFKRYTKYGAIIAYINN</sequence>
<dbReference type="Gene3D" id="3.30.1370.110">
    <property type="match status" value="1"/>
</dbReference>
<dbReference type="RefSeq" id="WP_012671479.1">
    <property type="nucleotide sequence ID" value="NC_012225.1"/>
</dbReference>
<gene>
    <name evidence="2" type="ordered locus">BHWA1_01980</name>
</gene>
<name>A0A3B6VB86_BRAHW</name>
<dbReference type="KEGG" id="bhy:BHWA1_01980"/>